<gene>
    <name evidence="1" type="ORF">GMARGA_LOCUS45255</name>
</gene>
<protein>
    <submittedName>
        <fullName evidence="1">38505_t:CDS:1</fullName>
    </submittedName>
</protein>
<feature type="non-terminal residue" evidence="1">
    <location>
        <position position="41"/>
    </location>
</feature>
<accession>A0ABN7XQT2</accession>
<dbReference type="Proteomes" id="UP000789901">
    <property type="component" value="Unassembled WGS sequence"/>
</dbReference>
<comment type="caution">
    <text evidence="1">The sequence shown here is derived from an EMBL/GenBank/DDBJ whole genome shotgun (WGS) entry which is preliminary data.</text>
</comment>
<evidence type="ECO:0000313" key="2">
    <source>
        <dbReference type="Proteomes" id="UP000789901"/>
    </source>
</evidence>
<organism evidence="1 2">
    <name type="scientific">Gigaspora margarita</name>
    <dbReference type="NCBI Taxonomy" id="4874"/>
    <lineage>
        <taxon>Eukaryota</taxon>
        <taxon>Fungi</taxon>
        <taxon>Fungi incertae sedis</taxon>
        <taxon>Mucoromycota</taxon>
        <taxon>Glomeromycotina</taxon>
        <taxon>Glomeromycetes</taxon>
        <taxon>Diversisporales</taxon>
        <taxon>Gigasporaceae</taxon>
        <taxon>Gigaspora</taxon>
    </lineage>
</organism>
<dbReference type="EMBL" id="CAJVQB010159984">
    <property type="protein sequence ID" value="CAG8856434.1"/>
    <property type="molecule type" value="Genomic_DNA"/>
</dbReference>
<name>A0ABN7XQT2_GIGMA</name>
<evidence type="ECO:0000313" key="1">
    <source>
        <dbReference type="EMBL" id="CAG8856434.1"/>
    </source>
</evidence>
<feature type="non-terminal residue" evidence="1">
    <location>
        <position position="1"/>
    </location>
</feature>
<proteinExistence type="predicted"/>
<keyword evidence="2" id="KW-1185">Reference proteome</keyword>
<sequence>PIKIRQTLINVGILVRPTVKVGLTILWDAEFVVKFVIEIKK</sequence>
<reference evidence="1 2" key="1">
    <citation type="submission" date="2021-06" db="EMBL/GenBank/DDBJ databases">
        <authorList>
            <person name="Kallberg Y."/>
            <person name="Tangrot J."/>
            <person name="Rosling A."/>
        </authorList>
    </citation>
    <scope>NUCLEOTIDE SEQUENCE [LARGE SCALE GENOMIC DNA]</scope>
    <source>
        <strain evidence="1 2">120-4 pot B 10/14</strain>
    </source>
</reference>